<dbReference type="AlphaFoldDB" id="A0A8C3SM24"/>
<evidence type="ECO:0000313" key="4">
    <source>
        <dbReference type="Proteomes" id="UP000694403"/>
    </source>
</evidence>
<dbReference type="GO" id="GO:0005576">
    <property type="term" value="C:extracellular region"/>
    <property type="evidence" value="ECO:0007669"/>
    <property type="project" value="InterPro"/>
</dbReference>
<dbReference type="Proteomes" id="UP000694403">
    <property type="component" value="Unplaced"/>
</dbReference>
<evidence type="ECO:0000313" key="3">
    <source>
        <dbReference type="Ensembl" id="ENSCSRP00000017129.1"/>
    </source>
</evidence>
<dbReference type="Gene3D" id="3.10.360.10">
    <property type="entry name" value="Antimicrobial Peptide, Beta-defensin 2, Chain A"/>
    <property type="match status" value="1"/>
</dbReference>
<organism evidence="3 4">
    <name type="scientific">Chelydra serpentina</name>
    <name type="common">Snapping turtle</name>
    <name type="synonym">Testudo serpentina</name>
    <dbReference type="NCBI Taxonomy" id="8475"/>
    <lineage>
        <taxon>Eukaryota</taxon>
        <taxon>Metazoa</taxon>
        <taxon>Chordata</taxon>
        <taxon>Craniata</taxon>
        <taxon>Vertebrata</taxon>
        <taxon>Euteleostomi</taxon>
        <taxon>Archelosauria</taxon>
        <taxon>Testudinata</taxon>
        <taxon>Testudines</taxon>
        <taxon>Cryptodira</taxon>
        <taxon>Durocryptodira</taxon>
        <taxon>Americhelydia</taxon>
        <taxon>Chelydroidea</taxon>
        <taxon>Chelydridae</taxon>
        <taxon>Chelydra</taxon>
    </lineage>
</organism>
<dbReference type="Ensembl" id="ENSCSRT00000017746.1">
    <property type="protein sequence ID" value="ENSCSRP00000016964.1"/>
    <property type="gene ID" value="ENSCSRG00000013051.1"/>
</dbReference>
<evidence type="ECO:0000259" key="2">
    <source>
        <dbReference type="Pfam" id="PF00711"/>
    </source>
</evidence>
<name>A0A8C3SM24_CHESE</name>
<sequence>DKFLHLKIIGLLMMTLFLSTEFSKAQLLSKRCRLRGGFCFSRRCPPRMTRIGRCTPDTHFCCQR</sequence>
<dbReference type="InterPro" id="IPR001855">
    <property type="entry name" value="Defensin_beta-like"/>
</dbReference>
<keyword evidence="4" id="KW-1185">Reference proteome</keyword>
<dbReference type="SUPFAM" id="SSF57392">
    <property type="entry name" value="Defensin-like"/>
    <property type="match status" value="1"/>
</dbReference>
<dbReference type="GO" id="GO:0006952">
    <property type="term" value="P:defense response"/>
    <property type="evidence" value="ECO:0007669"/>
    <property type="project" value="InterPro"/>
</dbReference>
<feature type="signal peptide" evidence="1">
    <location>
        <begin position="1"/>
        <end position="25"/>
    </location>
</feature>
<dbReference type="Pfam" id="PF00711">
    <property type="entry name" value="Defensin_beta"/>
    <property type="match status" value="1"/>
</dbReference>
<protein>
    <recommendedName>
        <fullName evidence="2">Beta-defensin-like domain-containing protein</fullName>
    </recommendedName>
</protein>
<keyword evidence="1" id="KW-0732">Signal</keyword>
<accession>A0A8C3SM24</accession>
<reference evidence="3" key="1">
    <citation type="submission" date="2025-05" db="UniProtKB">
        <authorList>
            <consortium name="Ensembl"/>
        </authorList>
    </citation>
    <scope>IDENTIFICATION</scope>
</reference>
<feature type="domain" description="Beta-defensin-like" evidence="2">
    <location>
        <begin position="30"/>
        <end position="63"/>
    </location>
</feature>
<evidence type="ECO:0000256" key="1">
    <source>
        <dbReference type="SAM" id="SignalP"/>
    </source>
</evidence>
<dbReference type="Ensembl" id="ENSCSRT00000017924.1">
    <property type="protein sequence ID" value="ENSCSRP00000017129.1"/>
    <property type="gene ID" value="ENSCSRG00000013181.1"/>
</dbReference>
<proteinExistence type="predicted"/>
<feature type="chain" id="PRO_5044679975" description="Beta-defensin-like domain-containing protein" evidence="1">
    <location>
        <begin position="26"/>
        <end position="64"/>
    </location>
</feature>